<sequence>MWLLWALLSAAYRLSMRHEANLDMLGFCDYRDLLLPCNVGIGIITWHLMLGIWGWCLACAAGAFVHMIREWCLDCAVRLHPYLSSDILTCMPSRSHGARHKLGLLEVGFTVLPT</sequence>
<evidence type="ECO:0000256" key="1">
    <source>
        <dbReference type="SAM" id="Phobius"/>
    </source>
</evidence>
<name>A0ABS8WV72_DATST</name>
<keyword evidence="4" id="KW-1185">Reference proteome</keyword>
<evidence type="ECO:0000313" key="3">
    <source>
        <dbReference type="EMBL" id="MCE3216091.1"/>
    </source>
</evidence>
<keyword evidence="2" id="KW-0732">Signal</keyword>
<keyword evidence="1" id="KW-1133">Transmembrane helix</keyword>
<evidence type="ECO:0000313" key="4">
    <source>
        <dbReference type="Proteomes" id="UP000823775"/>
    </source>
</evidence>
<evidence type="ECO:0000256" key="2">
    <source>
        <dbReference type="SAM" id="SignalP"/>
    </source>
</evidence>
<protein>
    <submittedName>
        <fullName evidence="3">Uncharacterized protein</fullName>
    </submittedName>
</protein>
<feature type="signal peptide" evidence="2">
    <location>
        <begin position="1"/>
        <end position="17"/>
    </location>
</feature>
<proteinExistence type="predicted"/>
<keyword evidence="1" id="KW-0472">Membrane</keyword>
<feature type="chain" id="PRO_5046784117" evidence="2">
    <location>
        <begin position="18"/>
        <end position="114"/>
    </location>
</feature>
<reference evidence="3 4" key="1">
    <citation type="journal article" date="2021" name="BMC Genomics">
        <title>Datura genome reveals duplications of psychoactive alkaloid biosynthetic genes and high mutation rate following tissue culture.</title>
        <authorList>
            <person name="Rajewski A."/>
            <person name="Carter-House D."/>
            <person name="Stajich J."/>
            <person name="Litt A."/>
        </authorList>
    </citation>
    <scope>NUCLEOTIDE SEQUENCE [LARGE SCALE GENOMIC DNA]</scope>
    <source>
        <strain evidence="3">AR-01</strain>
    </source>
</reference>
<feature type="transmembrane region" description="Helical" evidence="1">
    <location>
        <begin position="41"/>
        <end position="65"/>
    </location>
</feature>
<keyword evidence="1" id="KW-0812">Transmembrane</keyword>
<gene>
    <name evidence="3" type="ORF">HAX54_004799</name>
</gene>
<dbReference type="Proteomes" id="UP000823775">
    <property type="component" value="Unassembled WGS sequence"/>
</dbReference>
<accession>A0ABS8WV72</accession>
<comment type="caution">
    <text evidence="3">The sequence shown here is derived from an EMBL/GenBank/DDBJ whole genome shotgun (WGS) entry which is preliminary data.</text>
</comment>
<dbReference type="EMBL" id="JACEIK010012249">
    <property type="protein sequence ID" value="MCE3216091.1"/>
    <property type="molecule type" value="Genomic_DNA"/>
</dbReference>
<organism evidence="3 4">
    <name type="scientific">Datura stramonium</name>
    <name type="common">Jimsonweed</name>
    <name type="synonym">Common thornapple</name>
    <dbReference type="NCBI Taxonomy" id="4076"/>
    <lineage>
        <taxon>Eukaryota</taxon>
        <taxon>Viridiplantae</taxon>
        <taxon>Streptophyta</taxon>
        <taxon>Embryophyta</taxon>
        <taxon>Tracheophyta</taxon>
        <taxon>Spermatophyta</taxon>
        <taxon>Magnoliopsida</taxon>
        <taxon>eudicotyledons</taxon>
        <taxon>Gunneridae</taxon>
        <taxon>Pentapetalae</taxon>
        <taxon>asterids</taxon>
        <taxon>lamiids</taxon>
        <taxon>Solanales</taxon>
        <taxon>Solanaceae</taxon>
        <taxon>Solanoideae</taxon>
        <taxon>Datureae</taxon>
        <taxon>Datura</taxon>
    </lineage>
</organism>